<gene>
    <name evidence="4" type="ORF">SAMN05216580_0365</name>
</gene>
<dbReference type="PANTHER" id="PTHR43300:SF4">
    <property type="entry name" value="ACYL-[ACYL-CARRIER-PROTEIN]--UDP-N-ACETYLGLUCOSAMINE O-ACYLTRANSFERASE"/>
    <property type="match status" value="1"/>
</dbReference>
<dbReference type="InterPro" id="IPR001451">
    <property type="entry name" value="Hexapep"/>
</dbReference>
<dbReference type="InterPro" id="IPR020019">
    <property type="entry name" value="AcTrfase_PglD-like"/>
</dbReference>
<dbReference type="Proteomes" id="UP000243063">
    <property type="component" value="Chromosome I"/>
</dbReference>
<feature type="binding site" evidence="2">
    <location>
        <position position="72"/>
    </location>
    <ligand>
        <name>substrate</name>
    </ligand>
</feature>
<dbReference type="EMBL" id="LT629780">
    <property type="protein sequence ID" value="SDT91015.1"/>
    <property type="molecule type" value="Genomic_DNA"/>
</dbReference>
<evidence type="ECO:0000259" key="3">
    <source>
        <dbReference type="Pfam" id="PF17836"/>
    </source>
</evidence>
<reference evidence="5" key="1">
    <citation type="submission" date="2016-10" db="EMBL/GenBank/DDBJ databases">
        <authorList>
            <person name="Varghese N."/>
            <person name="Submissions S."/>
        </authorList>
    </citation>
    <scope>NUCLEOTIDE SEQUENCE [LARGE SCALE GENOMIC DNA]</scope>
    <source>
        <strain evidence="5">CCTCC 2012022</strain>
    </source>
</reference>
<dbReference type="Gene3D" id="2.160.10.10">
    <property type="entry name" value="Hexapeptide repeat proteins"/>
    <property type="match status" value="1"/>
</dbReference>
<dbReference type="NCBIfam" id="TIGR03570">
    <property type="entry name" value="NeuD_NnaD"/>
    <property type="match status" value="1"/>
</dbReference>
<evidence type="ECO:0000256" key="2">
    <source>
        <dbReference type="PIRSR" id="PIRSR620019-2"/>
    </source>
</evidence>
<protein>
    <submittedName>
        <fullName evidence="4">Sugar O-acyltransferase, sialic acid O-acetyltransferase NeuD family</fullName>
    </submittedName>
</protein>
<evidence type="ECO:0000256" key="1">
    <source>
        <dbReference type="ARBA" id="ARBA00007274"/>
    </source>
</evidence>
<accession>A0A1H2E7I8</accession>
<dbReference type="GO" id="GO:0016746">
    <property type="term" value="F:acyltransferase activity"/>
    <property type="evidence" value="ECO:0007669"/>
    <property type="project" value="UniProtKB-KW"/>
</dbReference>
<evidence type="ECO:0000313" key="4">
    <source>
        <dbReference type="EMBL" id="SDT91015.1"/>
    </source>
</evidence>
<dbReference type="AlphaFoldDB" id="A0A1H2E7I8"/>
<dbReference type="CDD" id="cd03360">
    <property type="entry name" value="LbH_AT_putative"/>
    <property type="match status" value="1"/>
</dbReference>
<comment type="similarity">
    <text evidence="1">Belongs to the transferase hexapeptide repeat family.</text>
</comment>
<dbReference type="Pfam" id="PF17836">
    <property type="entry name" value="PglD_N"/>
    <property type="match status" value="1"/>
</dbReference>
<proteinExistence type="inferred from homology"/>
<keyword evidence="4" id="KW-0808">Transferase</keyword>
<dbReference type="InterPro" id="IPR050179">
    <property type="entry name" value="Trans_hexapeptide_repeat"/>
</dbReference>
<sequence length="221" mass="24582">MKSKKLVIVGTGLFAEVAGDYFNELSDYQVVAYACHREYQNAEEIYGLPLIAVEDLPGLYPAAEVEVFVAIGYAKMNHVRRRVYEEMLAEGYRCATFVHPSVKVWSSNTLGDNVFIFEDNTLQPYVSIGSNTMLWSGNHIGHHSKIGHHNFISSHVVISGSCVIGDHVFIGVNATLRDSLTIADETLIGAGALLMKNTKPKEVYIEERTRAHKMNSEEIGF</sequence>
<name>A0A1H2E7I8_9GAMM</name>
<dbReference type="InterPro" id="IPR041561">
    <property type="entry name" value="PglD_N"/>
</dbReference>
<keyword evidence="5" id="KW-1185">Reference proteome</keyword>
<dbReference type="PANTHER" id="PTHR43300">
    <property type="entry name" value="ACETYLTRANSFERASE"/>
    <property type="match status" value="1"/>
</dbReference>
<keyword evidence="4" id="KW-0012">Acyltransferase</keyword>
<feature type="domain" description="PglD N-terminal" evidence="3">
    <location>
        <begin position="5"/>
        <end position="86"/>
    </location>
</feature>
<dbReference type="STRING" id="1245526.SAMN05216580_0365"/>
<dbReference type="Pfam" id="PF00132">
    <property type="entry name" value="Hexapep"/>
    <property type="match status" value="1"/>
</dbReference>
<dbReference type="Gene3D" id="3.40.50.20">
    <property type="match status" value="1"/>
</dbReference>
<organism evidence="4 5">
    <name type="scientific">Geopseudomonas guangdongensis</name>
    <dbReference type="NCBI Taxonomy" id="1245526"/>
    <lineage>
        <taxon>Bacteria</taxon>
        <taxon>Pseudomonadati</taxon>
        <taxon>Pseudomonadota</taxon>
        <taxon>Gammaproteobacteria</taxon>
        <taxon>Pseudomonadales</taxon>
        <taxon>Pseudomonadaceae</taxon>
        <taxon>Geopseudomonas</taxon>
    </lineage>
</organism>
<dbReference type="SUPFAM" id="SSF51161">
    <property type="entry name" value="Trimeric LpxA-like enzymes"/>
    <property type="match status" value="1"/>
</dbReference>
<dbReference type="InterPro" id="IPR011004">
    <property type="entry name" value="Trimer_LpxA-like_sf"/>
</dbReference>
<dbReference type="RefSeq" id="WP_090211679.1">
    <property type="nucleotide sequence ID" value="NZ_LT629780.1"/>
</dbReference>
<evidence type="ECO:0000313" key="5">
    <source>
        <dbReference type="Proteomes" id="UP000243063"/>
    </source>
</evidence>